<sequence length="415" mass="44777">MHLTHRMDIAPPDAAWLDAECRRLLDFGRRVVHPLGGAAWLDDDGRPDLSRPVHTWITSRTVHVFGLGALLGVDGCADIAATALDGLRTTLRDAEHGGWFTAVDATGAPVATAKSCYDHAFVVLAGSTAVVAGLPGADDLLSEALDVLGQHFWDESTGLLVDEWDRGWTTPAPYRGLNAAMHSVEAMLAAGDATGDPRWHERAGRVAAYVVGLAAAHDARLPEHFGPDWTPDLGLNRDRPDDPFKPYGATIGHGLEWSRLLLHVEASLGDRAPAGLLDTSRALFDRAVADGWDVDGAPGFVYTTDWDGTPVVRQRMHWVAAEGIAAAAALHRRTGEVRYAGLYAAWWRYVVEHVRDTERGSWHHELDPTNRPQSSVWPGKPDLYHAVQATLLPRLPLAPGLARATALSSPGAAPA</sequence>
<comment type="similarity">
    <text evidence="1">Belongs to the N-acylglucosamine 2-epimerase family.</text>
</comment>
<dbReference type="Pfam" id="PF07221">
    <property type="entry name" value="GlcNAc_2-epim"/>
    <property type="match status" value="1"/>
</dbReference>
<dbReference type="GO" id="GO:0005975">
    <property type="term" value="P:carbohydrate metabolic process"/>
    <property type="evidence" value="ECO:0007669"/>
    <property type="project" value="InterPro"/>
</dbReference>
<dbReference type="InterPro" id="IPR010819">
    <property type="entry name" value="AGE/CE"/>
</dbReference>
<gene>
    <name evidence="3" type="ORF">UFOPK3662_00384</name>
</gene>
<evidence type="ECO:0000256" key="2">
    <source>
        <dbReference type="ARBA" id="ARBA00023235"/>
    </source>
</evidence>
<dbReference type="EMBL" id="CAFBMW010000002">
    <property type="protein sequence ID" value="CAB4917218.1"/>
    <property type="molecule type" value="Genomic_DNA"/>
</dbReference>
<accession>A0A6J7HDB0</accession>
<dbReference type="SUPFAM" id="SSF48208">
    <property type="entry name" value="Six-hairpin glycosidases"/>
    <property type="match status" value="1"/>
</dbReference>
<dbReference type="InterPro" id="IPR008928">
    <property type="entry name" value="6-hairpin_glycosidase_sf"/>
</dbReference>
<proteinExistence type="inferred from homology"/>
<dbReference type="Gene3D" id="1.50.10.10">
    <property type="match status" value="1"/>
</dbReference>
<dbReference type="InterPro" id="IPR012341">
    <property type="entry name" value="6hp_glycosidase-like_sf"/>
</dbReference>
<name>A0A6J7HDB0_9ZZZZ</name>
<protein>
    <submittedName>
        <fullName evidence="3">Unannotated protein</fullName>
    </submittedName>
</protein>
<dbReference type="AlphaFoldDB" id="A0A6J7HDB0"/>
<evidence type="ECO:0000313" key="3">
    <source>
        <dbReference type="EMBL" id="CAB4917218.1"/>
    </source>
</evidence>
<evidence type="ECO:0000256" key="1">
    <source>
        <dbReference type="ARBA" id="ARBA00008558"/>
    </source>
</evidence>
<keyword evidence="2" id="KW-0413">Isomerase</keyword>
<reference evidence="3" key="1">
    <citation type="submission" date="2020-05" db="EMBL/GenBank/DDBJ databases">
        <authorList>
            <person name="Chiriac C."/>
            <person name="Salcher M."/>
            <person name="Ghai R."/>
            <person name="Kavagutti S V."/>
        </authorList>
    </citation>
    <scope>NUCLEOTIDE SEQUENCE</scope>
</reference>
<organism evidence="3">
    <name type="scientific">freshwater metagenome</name>
    <dbReference type="NCBI Taxonomy" id="449393"/>
    <lineage>
        <taxon>unclassified sequences</taxon>
        <taxon>metagenomes</taxon>
        <taxon>ecological metagenomes</taxon>
    </lineage>
</organism>
<dbReference type="PANTHER" id="PTHR15108">
    <property type="entry name" value="N-ACYLGLUCOSAMINE-2-EPIMERASE"/>
    <property type="match status" value="1"/>
</dbReference>
<dbReference type="GO" id="GO:0016853">
    <property type="term" value="F:isomerase activity"/>
    <property type="evidence" value="ECO:0007669"/>
    <property type="project" value="UniProtKB-KW"/>
</dbReference>